<dbReference type="PANTHER" id="PTHR47584:SF14">
    <property type="entry name" value="L10-INTERACTING MYB DOMAIN-CONTAINING PROTEIN-LIKE"/>
    <property type="match status" value="1"/>
</dbReference>
<feature type="domain" description="Myb/SANT-like" evidence="1">
    <location>
        <begin position="22"/>
        <end position="118"/>
    </location>
</feature>
<dbReference type="InterPro" id="IPR045026">
    <property type="entry name" value="LIMYB"/>
</dbReference>
<dbReference type="AlphaFoldDB" id="A0A7J6WNW9"/>
<name>A0A7J6WNW9_THATH</name>
<dbReference type="OrthoDB" id="686198at2759"/>
<evidence type="ECO:0000259" key="1">
    <source>
        <dbReference type="Pfam" id="PF12776"/>
    </source>
</evidence>
<dbReference type="EMBL" id="JABWDY010012457">
    <property type="protein sequence ID" value="KAF5199084.1"/>
    <property type="molecule type" value="Genomic_DNA"/>
</dbReference>
<comment type="caution">
    <text evidence="2">The sequence shown here is derived from an EMBL/GenBank/DDBJ whole genome shotgun (WGS) entry which is preliminary data.</text>
</comment>
<organism evidence="2 3">
    <name type="scientific">Thalictrum thalictroides</name>
    <name type="common">Rue-anemone</name>
    <name type="synonym">Anemone thalictroides</name>
    <dbReference type="NCBI Taxonomy" id="46969"/>
    <lineage>
        <taxon>Eukaryota</taxon>
        <taxon>Viridiplantae</taxon>
        <taxon>Streptophyta</taxon>
        <taxon>Embryophyta</taxon>
        <taxon>Tracheophyta</taxon>
        <taxon>Spermatophyta</taxon>
        <taxon>Magnoliopsida</taxon>
        <taxon>Ranunculales</taxon>
        <taxon>Ranunculaceae</taxon>
        <taxon>Thalictroideae</taxon>
        <taxon>Thalictrum</taxon>
    </lineage>
</organism>
<dbReference type="InterPro" id="IPR024752">
    <property type="entry name" value="Myb/SANT-like_dom"/>
</dbReference>
<accession>A0A7J6WNW9</accession>
<reference evidence="2 3" key="1">
    <citation type="submission" date="2020-06" db="EMBL/GenBank/DDBJ databases">
        <title>Transcriptomic and genomic resources for Thalictrum thalictroides and T. hernandezii: Facilitating candidate gene discovery in an emerging model plant lineage.</title>
        <authorList>
            <person name="Arias T."/>
            <person name="Riano-Pachon D.M."/>
            <person name="Di Stilio V.S."/>
        </authorList>
    </citation>
    <scope>NUCLEOTIDE SEQUENCE [LARGE SCALE GENOMIC DNA]</scope>
    <source>
        <strain evidence="3">cv. WT478/WT964</strain>
        <tissue evidence="2">Leaves</tissue>
    </source>
</reference>
<dbReference type="PANTHER" id="PTHR47584">
    <property type="match status" value="1"/>
</dbReference>
<dbReference type="Pfam" id="PF12776">
    <property type="entry name" value="Myb_DNA-bind_3"/>
    <property type="match status" value="1"/>
</dbReference>
<proteinExistence type="predicted"/>
<dbReference type="Proteomes" id="UP000554482">
    <property type="component" value="Unassembled WGS sequence"/>
</dbReference>
<protein>
    <recommendedName>
        <fullName evidence="1">Myb/SANT-like domain-containing protein</fullName>
    </recommendedName>
</protein>
<evidence type="ECO:0000313" key="2">
    <source>
        <dbReference type="EMBL" id="KAF5199084.1"/>
    </source>
</evidence>
<gene>
    <name evidence="2" type="ORF">FRX31_011333</name>
</gene>
<sequence>MSSNKNPLPPFEIANEEAQADWKPDQETFLINWMKEKVIAHGEGRAAGTFSKNGWLELRKDCYKKWGLKYSSKAFKNKFTGLKERFKEFKKLVEAASGLGWNPLFSTVEATDLWWKEYAKTHPKMKNLKRFKGLGCPEMRYV</sequence>
<evidence type="ECO:0000313" key="3">
    <source>
        <dbReference type="Proteomes" id="UP000554482"/>
    </source>
</evidence>
<keyword evidence="3" id="KW-1185">Reference proteome</keyword>